<feature type="signal peptide" evidence="3">
    <location>
        <begin position="1"/>
        <end position="24"/>
    </location>
</feature>
<evidence type="ECO:0000256" key="3">
    <source>
        <dbReference type="SAM" id="SignalP"/>
    </source>
</evidence>
<evidence type="ECO:0000256" key="2">
    <source>
        <dbReference type="ARBA" id="ARBA00022801"/>
    </source>
</evidence>
<evidence type="ECO:0000313" key="4">
    <source>
        <dbReference type="EMBL" id="SEL73280.1"/>
    </source>
</evidence>
<reference evidence="5" key="1">
    <citation type="submission" date="2016-10" db="EMBL/GenBank/DDBJ databases">
        <authorList>
            <person name="Varghese N."/>
            <person name="Submissions S."/>
        </authorList>
    </citation>
    <scope>NUCLEOTIDE SEQUENCE [LARGE SCALE GENOMIC DNA]</scope>
    <source>
        <strain evidence="5">DSM 17044</strain>
    </source>
</reference>
<dbReference type="Proteomes" id="UP000182719">
    <property type="component" value="Unassembled WGS sequence"/>
</dbReference>
<proteinExistence type="predicted"/>
<keyword evidence="2" id="KW-0378">Hydrolase</keyword>
<organism evidence="4 5">
    <name type="scientific">Stigmatella aurantiaca</name>
    <dbReference type="NCBI Taxonomy" id="41"/>
    <lineage>
        <taxon>Bacteria</taxon>
        <taxon>Pseudomonadati</taxon>
        <taxon>Myxococcota</taxon>
        <taxon>Myxococcia</taxon>
        <taxon>Myxococcales</taxon>
        <taxon>Cystobacterineae</taxon>
        <taxon>Archangiaceae</taxon>
        <taxon>Stigmatella</taxon>
    </lineage>
</organism>
<name>A0A1H7SKU7_STIAU</name>
<dbReference type="PANTHER" id="PTHR23422">
    <property type="entry name" value="DIPEPTIDYL PEPTIDASE III-RELATED"/>
    <property type="match status" value="1"/>
</dbReference>
<dbReference type="AlphaFoldDB" id="A0A1H7SKU7"/>
<dbReference type="GO" id="GO:0008239">
    <property type="term" value="F:dipeptidyl-peptidase activity"/>
    <property type="evidence" value="ECO:0007669"/>
    <property type="project" value="TreeGrafter"/>
</dbReference>
<keyword evidence="3" id="KW-0732">Signal</keyword>
<evidence type="ECO:0000256" key="1">
    <source>
        <dbReference type="ARBA" id="ARBA00022723"/>
    </source>
</evidence>
<protein>
    <submittedName>
        <fullName evidence="4">Peptidase family M49</fullName>
    </submittedName>
</protein>
<gene>
    <name evidence="4" type="ORF">SAMN05444354_10834</name>
</gene>
<dbReference type="EMBL" id="FOAP01000008">
    <property type="protein sequence ID" value="SEL73280.1"/>
    <property type="molecule type" value="Genomic_DNA"/>
</dbReference>
<dbReference type="GO" id="GO:0046872">
    <property type="term" value="F:metal ion binding"/>
    <property type="evidence" value="ECO:0007669"/>
    <property type="project" value="UniProtKB-KW"/>
</dbReference>
<dbReference type="InterPro" id="IPR039461">
    <property type="entry name" value="Peptidase_M49"/>
</dbReference>
<evidence type="ECO:0000313" key="5">
    <source>
        <dbReference type="Proteomes" id="UP000182719"/>
    </source>
</evidence>
<dbReference type="Pfam" id="PF03571">
    <property type="entry name" value="Peptidase_M49"/>
    <property type="match status" value="1"/>
</dbReference>
<keyword evidence="1" id="KW-0479">Metal-binding</keyword>
<sequence length="573" mass="63011">MTPPMTRTLLSLLTAVSLAGAAPAAEPAAPALPNAAQLQRMTARFAPVDLKADLSKLPENEKRALAKTLQAARLMDVLFLRQSWVGNEALLLDLLKDTSPLGRARLQAFLLNKGPWSRLDEGRPFLPGIPAEPPAQGNFYPAGATKEDVERWVKTLSEPQQREATGFYTTLRRAPDGKFITVPYSVEYQGELSQAAQLLREAAALTKQPTLQAFLTARADAFLSNDYYASEVAWMELDASIEPTIGPYEVYEDNWFNYKAAFEAFITLKDETETQKLSRFSGELQWLEDRLPIDPKMRNPKLGALAPISVVNSVFSSGDANRGVQTAAFNLPNDERVTAEKGSKRVMLKNVQEAKFQQVLKPIAQVALPAKDRKDVSFDAFFTHILMHELMHGLGPHTITVNGKPTTVRQALQVSSSATEEAKADISGLWALQQLVNKGVLDKSLERTMYTTFLASAFRSIRFGIDEAHGKGVALQLNHFLDTGAVKVNADGTFSVVPEKMQASVESLTKQLMELQGRGDRAQAEALLAKQGVVRPEVKRVLDKLQNVPVDIAPRFVTADQLLQEYGAGAVQK</sequence>
<feature type="chain" id="PRO_5010347309" evidence="3">
    <location>
        <begin position="25"/>
        <end position="573"/>
    </location>
</feature>
<dbReference type="Gene3D" id="3.30.540.30">
    <property type="match status" value="1"/>
</dbReference>
<accession>A0A1H7SKU7</accession>
<dbReference type="PANTHER" id="PTHR23422:SF9">
    <property type="entry name" value="ZN-DEPENDENT HYDROLASE"/>
    <property type="match status" value="1"/>
</dbReference>
<dbReference type="GO" id="GO:0005737">
    <property type="term" value="C:cytoplasm"/>
    <property type="evidence" value="ECO:0007669"/>
    <property type="project" value="TreeGrafter"/>
</dbReference>
<keyword evidence="5" id="KW-1185">Reference proteome</keyword>